<protein>
    <submittedName>
        <fullName evidence="1">Quinate 5-dehydrogenase</fullName>
    </submittedName>
</protein>
<name>A0A8A7KNC7_9FIRM</name>
<dbReference type="EMBL" id="CP046640">
    <property type="protein sequence ID" value="QTL99352.1"/>
    <property type="molecule type" value="Genomic_DNA"/>
</dbReference>
<keyword evidence="2" id="KW-1185">Reference proteome</keyword>
<sequence length="307" mass="34367">MKKVISISLGSSKRDHRVEVNILGEKFIIERRGTNGDKKKAARLFTELDGKYDAFGIGGIDLYIYSGKKRYTFRDAKKLIKDVKQTPAVDGSGLKNTLERRVVAFLDQKTGLKLANKKVLMVSAVDRFGMAEALVSLGAEVIFGDLIFALGLPMPIYSLKTLDKIARTFAPVITKLPIEWVYPTGNNQDKKYTDEKYTRYYQEADVIAGDYHFVRKYMPQDMNGKIIITNTVTQENISELEKSGIKTLITTTPELNGRSFGTNVMEGVLITLAGKKPGELSSDDYLKLLDKIGFSPRVIEFDRQAVS</sequence>
<dbReference type="RefSeq" id="WP_230867709.1">
    <property type="nucleotide sequence ID" value="NZ_CP046640.1"/>
</dbReference>
<dbReference type="KEGG" id="ifn:GM661_16010"/>
<dbReference type="AlphaFoldDB" id="A0A8A7KNC7"/>
<organism evidence="1 2">
    <name type="scientific">Iocasia fonsfrigidae</name>
    <dbReference type="NCBI Taxonomy" id="2682810"/>
    <lineage>
        <taxon>Bacteria</taxon>
        <taxon>Bacillati</taxon>
        <taxon>Bacillota</taxon>
        <taxon>Clostridia</taxon>
        <taxon>Halanaerobiales</taxon>
        <taxon>Halanaerobiaceae</taxon>
        <taxon>Iocasia</taxon>
    </lineage>
</organism>
<reference evidence="1" key="1">
    <citation type="submission" date="2019-12" db="EMBL/GenBank/DDBJ databases">
        <authorList>
            <person name="zhang j."/>
            <person name="sun C.M."/>
        </authorList>
    </citation>
    <scope>NUCLEOTIDE SEQUENCE</scope>
    <source>
        <strain evidence="1">NS-1</strain>
    </source>
</reference>
<proteinExistence type="predicted"/>
<dbReference type="Proteomes" id="UP000665020">
    <property type="component" value="Chromosome"/>
</dbReference>
<accession>A0A8A7KNC7</accession>
<evidence type="ECO:0000313" key="1">
    <source>
        <dbReference type="EMBL" id="QTL99352.1"/>
    </source>
</evidence>
<evidence type="ECO:0000313" key="2">
    <source>
        <dbReference type="Proteomes" id="UP000665020"/>
    </source>
</evidence>
<gene>
    <name evidence="1" type="ORF">GM661_16010</name>
</gene>